<dbReference type="SUPFAM" id="SSF52499">
    <property type="entry name" value="Isochorismatase-like hydrolases"/>
    <property type="match status" value="1"/>
</dbReference>
<dbReference type="PANTHER" id="PTHR43540">
    <property type="entry name" value="PEROXYUREIDOACRYLATE/UREIDOACRYLATE AMIDOHYDROLASE-RELATED"/>
    <property type="match status" value="1"/>
</dbReference>
<dbReference type="InterPro" id="IPR000868">
    <property type="entry name" value="Isochorismatase-like_dom"/>
</dbReference>
<proteinExistence type="predicted"/>
<reference evidence="3" key="1">
    <citation type="journal article" date="2014" name="Int. J. Syst. Evol. Microbiol.">
        <title>Complete genome sequence of Corynebacterium casei LMG S-19264T (=DSM 44701T), isolated from a smear-ripened cheese.</title>
        <authorList>
            <consortium name="US DOE Joint Genome Institute (JGI-PGF)"/>
            <person name="Walter F."/>
            <person name="Albersmeier A."/>
            <person name="Kalinowski J."/>
            <person name="Ruckert C."/>
        </authorList>
    </citation>
    <scope>NUCLEOTIDE SEQUENCE</scope>
    <source>
        <strain evidence="3">CGMCC 4.3508</strain>
    </source>
</reference>
<dbReference type="InterPro" id="IPR036380">
    <property type="entry name" value="Isochorismatase-like_sf"/>
</dbReference>
<keyword evidence="4" id="KW-1185">Reference proteome</keyword>
<protein>
    <submittedName>
        <fullName evidence="3">N-carbamoylsarcosine amidase</fullName>
    </submittedName>
</protein>
<comment type="caution">
    <text evidence="3">The sequence shown here is derived from an EMBL/GenBank/DDBJ whole genome shotgun (WGS) entry which is preliminary data.</text>
</comment>
<evidence type="ECO:0000313" key="3">
    <source>
        <dbReference type="EMBL" id="GGL17414.1"/>
    </source>
</evidence>
<dbReference type="AlphaFoldDB" id="A0A917VVA2"/>
<evidence type="ECO:0000256" key="1">
    <source>
        <dbReference type="ARBA" id="ARBA00022801"/>
    </source>
</evidence>
<keyword evidence="1" id="KW-0378">Hydrolase</keyword>
<name>A0A917VVA2_9NOCA</name>
<evidence type="ECO:0000313" key="4">
    <source>
        <dbReference type="Proteomes" id="UP000638263"/>
    </source>
</evidence>
<reference evidence="3" key="2">
    <citation type="submission" date="2020-09" db="EMBL/GenBank/DDBJ databases">
        <authorList>
            <person name="Sun Q."/>
            <person name="Zhou Y."/>
        </authorList>
    </citation>
    <scope>NUCLEOTIDE SEQUENCE</scope>
    <source>
        <strain evidence="3">CGMCC 4.3508</strain>
    </source>
</reference>
<dbReference type="InterPro" id="IPR050272">
    <property type="entry name" value="Isochorismatase-like_hydrls"/>
</dbReference>
<accession>A0A917VVA2</accession>
<organism evidence="3 4">
    <name type="scientific">Nocardia jinanensis</name>
    <dbReference type="NCBI Taxonomy" id="382504"/>
    <lineage>
        <taxon>Bacteria</taxon>
        <taxon>Bacillati</taxon>
        <taxon>Actinomycetota</taxon>
        <taxon>Actinomycetes</taxon>
        <taxon>Mycobacteriales</taxon>
        <taxon>Nocardiaceae</taxon>
        <taxon>Nocardia</taxon>
    </lineage>
</organism>
<dbReference type="Pfam" id="PF00857">
    <property type="entry name" value="Isochorismatase"/>
    <property type="match status" value="1"/>
</dbReference>
<evidence type="ECO:0000259" key="2">
    <source>
        <dbReference type="Pfam" id="PF00857"/>
    </source>
</evidence>
<gene>
    <name evidence="3" type="ORF">GCM10011588_35140</name>
</gene>
<dbReference type="Proteomes" id="UP000638263">
    <property type="component" value="Unassembled WGS sequence"/>
</dbReference>
<dbReference type="RefSeq" id="WP_058856038.1">
    <property type="nucleotide sequence ID" value="NZ_BMMH01000006.1"/>
</dbReference>
<dbReference type="GO" id="GO:0016787">
    <property type="term" value="F:hydrolase activity"/>
    <property type="evidence" value="ECO:0007669"/>
    <property type="project" value="UniProtKB-KW"/>
</dbReference>
<dbReference type="EMBL" id="BMMH01000006">
    <property type="protein sequence ID" value="GGL17414.1"/>
    <property type="molecule type" value="Genomic_DNA"/>
</dbReference>
<sequence length="224" mass="23569">MTGTPLLGTTLAEDYAHAGFGGHLEPGVRPALLVVDPARAYTEPDSPLYAAVGDAVAAMLEFREQAATAGIPIYLTRVRYDHADGVLGGLFFRKVPGLACFTEGNPLAEFVDGFAPRRGETVVTKHYPSAFAGTSLAASLTTRGIDTVLIVGLSTSGCIRATALDALQNGFVPIVVRECVGDRHPDPHESNLRDIAAKIGEVYSLTEAHAYLTSLAGEGTIRST</sequence>
<dbReference type="PANTHER" id="PTHR43540:SF1">
    <property type="entry name" value="ISOCHORISMATASE HYDROLASE"/>
    <property type="match status" value="1"/>
</dbReference>
<feature type="domain" description="Isochorismatase-like" evidence="2">
    <location>
        <begin position="31"/>
        <end position="205"/>
    </location>
</feature>
<dbReference type="Gene3D" id="3.40.50.850">
    <property type="entry name" value="Isochorismatase-like"/>
    <property type="match status" value="1"/>
</dbReference>